<evidence type="ECO:0000259" key="1">
    <source>
        <dbReference type="Pfam" id="PF13391"/>
    </source>
</evidence>
<keyword evidence="2" id="KW-0255">Endonuclease</keyword>
<dbReference type="Proteomes" id="UP000597761">
    <property type="component" value="Unassembled WGS sequence"/>
</dbReference>
<dbReference type="GO" id="GO:0004519">
    <property type="term" value="F:endonuclease activity"/>
    <property type="evidence" value="ECO:0007669"/>
    <property type="project" value="UniProtKB-KW"/>
</dbReference>
<evidence type="ECO:0000313" key="2">
    <source>
        <dbReference type="EMBL" id="GGC79586.1"/>
    </source>
</evidence>
<keyword evidence="2" id="KW-0378">Hydrolase</keyword>
<dbReference type="RefSeq" id="WP_229659674.1">
    <property type="nucleotide sequence ID" value="NZ_BMJI01000001.1"/>
</dbReference>
<gene>
    <name evidence="2" type="ORF">GCM10011512_02720</name>
</gene>
<reference evidence="3" key="1">
    <citation type="journal article" date="2019" name="Int. J. Syst. Evol. Microbiol.">
        <title>The Global Catalogue of Microorganisms (GCM) 10K type strain sequencing project: providing services to taxonomists for standard genome sequencing and annotation.</title>
        <authorList>
            <consortium name="The Broad Institute Genomics Platform"/>
            <consortium name="The Broad Institute Genome Sequencing Center for Infectious Disease"/>
            <person name="Wu L."/>
            <person name="Ma J."/>
        </authorList>
    </citation>
    <scope>NUCLEOTIDE SEQUENCE [LARGE SCALE GENOMIC DNA]</scope>
    <source>
        <strain evidence="3">CGMCC 1.15480</strain>
    </source>
</reference>
<proteinExistence type="predicted"/>
<keyword evidence="2" id="KW-0540">Nuclease</keyword>
<evidence type="ECO:0000313" key="3">
    <source>
        <dbReference type="Proteomes" id="UP000597761"/>
    </source>
</evidence>
<dbReference type="Pfam" id="PF13391">
    <property type="entry name" value="HNH_2"/>
    <property type="match status" value="1"/>
</dbReference>
<comment type="caution">
    <text evidence="2">The sequence shown here is derived from an EMBL/GenBank/DDBJ whole genome shotgun (WGS) entry which is preliminary data.</text>
</comment>
<keyword evidence="3" id="KW-1185">Reference proteome</keyword>
<accession>A0ABQ1NLE1</accession>
<dbReference type="InterPro" id="IPR003615">
    <property type="entry name" value="HNH_nuc"/>
</dbReference>
<dbReference type="EMBL" id="BMJI01000001">
    <property type="protein sequence ID" value="GGC79586.1"/>
    <property type="molecule type" value="Genomic_DNA"/>
</dbReference>
<name>A0ABQ1NLE1_9MICC</name>
<sequence length="316" mass="35849">MPSGGSFDDSEDDRLRREAMAWLTIRTNDGADPLSYLDIEDFRFADEGIILRNRYTGIWKPRQLEAALSITTTYSLPGSKPPYEDAIHSDGRIRYKWRQSKSEAKRRDDADLADNRALREAMRLKKPLIWFHGVGPGLYQAIFPVFLVAEEPELKQFVVATDGTQDIPVAPASVAEEALREYVERTTLARVHQPVFRSMVMRAYETRCAVCELKHGQLLDAAHIVPDSHANGIAAVTNGLALCKIHHSAFDARILGIDPDYTVHIRPDLLEEIDGPMLRYGLQERHGQKLMAVPKIRSERPDRRRLESSFERFLAG</sequence>
<feature type="domain" description="HNH nuclease" evidence="1">
    <location>
        <begin position="208"/>
        <end position="258"/>
    </location>
</feature>
<protein>
    <submittedName>
        <fullName evidence="2">HNH endonuclease</fullName>
    </submittedName>
</protein>
<organism evidence="2 3">
    <name type="scientific">Tersicoccus solisilvae</name>
    <dbReference type="NCBI Taxonomy" id="1882339"/>
    <lineage>
        <taxon>Bacteria</taxon>
        <taxon>Bacillati</taxon>
        <taxon>Actinomycetota</taxon>
        <taxon>Actinomycetes</taxon>
        <taxon>Micrococcales</taxon>
        <taxon>Micrococcaceae</taxon>
        <taxon>Tersicoccus</taxon>
    </lineage>
</organism>